<organism evidence="8 9">
    <name type="scientific">Ramlibacter humi</name>
    <dbReference type="NCBI Taxonomy" id="2530451"/>
    <lineage>
        <taxon>Bacteria</taxon>
        <taxon>Pseudomonadati</taxon>
        <taxon>Pseudomonadota</taxon>
        <taxon>Betaproteobacteria</taxon>
        <taxon>Burkholderiales</taxon>
        <taxon>Comamonadaceae</taxon>
        <taxon>Ramlibacter</taxon>
    </lineage>
</organism>
<name>A0A4Z0CCJ8_9BURK</name>
<reference evidence="8 9" key="1">
    <citation type="submission" date="2019-03" db="EMBL/GenBank/DDBJ databases">
        <title>Ramlibacter sp. 18x22-1, whole genome shotgun sequence.</title>
        <authorList>
            <person name="Zhang X."/>
            <person name="Feng G."/>
            <person name="Zhu H."/>
        </authorList>
    </citation>
    <scope>NUCLEOTIDE SEQUENCE [LARGE SCALE GENOMIC DNA]</scope>
    <source>
        <strain evidence="8 9">18x22-1</strain>
    </source>
</reference>
<keyword evidence="4 6" id="KW-1133">Transmembrane helix</keyword>
<dbReference type="Proteomes" id="UP000297839">
    <property type="component" value="Unassembled WGS sequence"/>
</dbReference>
<accession>A0A4Z0CCJ8</accession>
<keyword evidence="3 6" id="KW-0812">Transmembrane</keyword>
<dbReference type="AlphaFoldDB" id="A0A4Z0CCJ8"/>
<dbReference type="GO" id="GO:0005886">
    <property type="term" value="C:plasma membrane"/>
    <property type="evidence" value="ECO:0007669"/>
    <property type="project" value="UniProtKB-SubCell"/>
</dbReference>
<feature type="transmembrane region" description="Helical" evidence="6">
    <location>
        <begin position="54"/>
        <end position="75"/>
    </location>
</feature>
<comment type="caution">
    <text evidence="8">The sequence shown here is derived from an EMBL/GenBank/DDBJ whole genome shotgun (WGS) entry which is preliminary data.</text>
</comment>
<feature type="domain" description="VTT" evidence="7">
    <location>
        <begin position="39"/>
        <end position="158"/>
    </location>
</feature>
<evidence type="ECO:0000259" key="7">
    <source>
        <dbReference type="Pfam" id="PF09335"/>
    </source>
</evidence>
<evidence type="ECO:0000256" key="3">
    <source>
        <dbReference type="ARBA" id="ARBA00022692"/>
    </source>
</evidence>
<dbReference type="InterPro" id="IPR032816">
    <property type="entry name" value="VTT_dom"/>
</dbReference>
<evidence type="ECO:0000256" key="4">
    <source>
        <dbReference type="ARBA" id="ARBA00022989"/>
    </source>
</evidence>
<feature type="transmembrane region" description="Helical" evidence="6">
    <location>
        <begin position="140"/>
        <end position="163"/>
    </location>
</feature>
<evidence type="ECO:0000256" key="5">
    <source>
        <dbReference type="ARBA" id="ARBA00023136"/>
    </source>
</evidence>
<feature type="transmembrane region" description="Helical" evidence="6">
    <location>
        <begin position="12"/>
        <end position="34"/>
    </location>
</feature>
<evidence type="ECO:0000256" key="2">
    <source>
        <dbReference type="ARBA" id="ARBA00022475"/>
    </source>
</evidence>
<dbReference type="OrthoDB" id="21108at2"/>
<keyword evidence="5 6" id="KW-0472">Membrane</keyword>
<dbReference type="PANTHER" id="PTHR42709:SF6">
    <property type="entry name" value="UNDECAPRENYL PHOSPHATE TRANSPORTER A"/>
    <property type="match status" value="1"/>
</dbReference>
<evidence type="ECO:0000256" key="6">
    <source>
        <dbReference type="SAM" id="Phobius"/>
    </source>
</evidence>
<dbReference type="Pfam" id="PF09335">
    <property type="entry name" value="VTT_dom"/>
    <property type="match status" value="1"/>
</dbReference>
<keyword evidence="9" id="KW-1185">Reference proteome</keyword>
<feature type="transmembrane region" description="Helical" evidence="6">
    <location>
        <begin position="175"/>
        <end position="194"/>
    </location>
</feature>
<gene>
    <name evidence="8" type="ORF">EZ216_01960</name>
</gene>
<evidence type="ECO:0000313" key="9">
    <source>
        <dbReference type="Proteomes" id="UP000297839"/>
    </source>
</evidence>
<sequence length="199" mass="21571">MMEQALAALQSLQGAPAYGLVFALLVGSGFFLPVNEDLLLVAAAAATLRGVMEPMLLVTVAWCGILCADSLIFLWGRRFGTQLLRHRLVAGALPPRRLAAMERALGRWGSAALFAVRFLPGLRTPLLFTAGSLRVPYRQLLMYDGTAAAIEIPLLVYGVRWAGGRWEDLLAFGRANAWAVLAILLAAAAVAWAVRRAWR</sequence>
<keyword evidence="2" id="KW-1003">Cell membrane</keyword>
<protein>
    <recommendedName>
        <fullName evidence="7">VTT domain-containing protein</fullName>
    </recommendedName>
</protein>
<dbReference type="EMBL" id="SMLK01000001">
    <property type="protein sequence ID" value="TFZ07955.1"/>
    <property type="molecule type" value="Genomic_DNA"/>
</dbReference>
<evidence type="ECO:0000256" key="1">
    <source>
        <dbReference type="ARBA" id="ARBA00004651"/>
    </source>
</evidence>
<dbReference type="PANTHER" id="PTHR42709">
    <property type="entry name" value="ALKALINE PHOSPHATASE LIKE PROTEIN"/>
    <property type="match status" value="1"/>
</dbReference>
<proteinExistence type="predicted"/>
<comment type="subcellular location">
    <subcellularLocation>
        <location evidence="1">Cell membrane</location>
        <topology evidence="1">Multi-pass membrane protein</topology>
    </subcellularLocation>
</comment>
<dbReference type="InterPro" id="IPR051311">
    <property type="entry name" value="DedA_domain"/>
</dbReference>
<evidence type="ECO:0000313" key="8">
    <source>
        <dbReference type="EMBL" id="TFZ07955.1"/>
    </source>
</evidence>